<feature type="domain" description="Reverse transcriptase zinc-binding" evidence="2">
    <location>
        <begin position="25"/>
        <end position="92"/>
    </location>
</feature>
<keyword evidence="4" id="KW-1185">Reference proteome</keyword>
<dbReference type="InterPro" id="IPR026960">
    <property type="entry name" value="RVT-Znf"/>
</dbReference>
<keyword evidence="1" id="KW-1133">Transmembrane helix</keyword>
<dbReference type="Proteomes" id="UP000607653">
    <property type="component" value="Unassembled WGS sequence"/>
</dbReference>
<protein>
    <recommendedName>
        <fullName evidence="2">Reverse transcriptase zinc-binding domain-containing protein</fullName>
    </recommendedName>
</protein>
<accession>A0A822XIZ8</accession>
<dbReference type="AlphaFoldDB" id="A0A822XIZ8"/>
<keyword evidence="1" id="KW-0472">Membrane</keyword>
<reference evidence="3 4" key="1">
    <citation type="journal article" date="2020" name="Mol. Biol. Evol.">
        <title>Distinct Expression and Methylation Patterns for Genes with Different Fates following a Single Whole-Genome Duplication in Flowering Plants.</title>
        <authorList>
            <person name="Shi T."/>
            <person name="Rahmani R.S."/>
            <person name="Gugger P.F."/>
            <person name="Wang M."/>
            <person name="Li H."/>
            <person name="Zhang Y."/>
            <person name="Li Z."/>
            <person name="Wang Q."/>
            <person name="Van de Peer Y."/>
            <person name="Marchal K."/>
            <person name="Chen J."/>
        </authorList>
    </citation>
    <scope>NUCLEOTIDE SEQUENCE [LARGE SCALE GENOMIC DNA]</scope>
    <source>
        <tissue evidence="3">Leaf</tissue>
    </source>
</reference>
<evidence type="ECO:0000259" key="2">
    <source>
        <dbReference type="Pfam" id="PF13966"/>
    </source>
</evidence>
<evidence type="ECO:0000313" key="4">
    <source>
        <dbReference type="Proteomes" id="UP000607653"/>
    </source>
</evidence>
<gene>
    <name evidence="3" type="ORF">HUJ06_020429</name>
</gene>
<dbReference type="EMBL" id="DUZY01000001">
    <property type="protein sequence ID" value="DAD18966.1"/>
    <property type="molecule type" value="Genomic_DNA"/>
</dbReference>
<organism evidence="3 4">
    <name type="scientific">Nelumbo nucifera</name>
    <name type="common">Sacred lotus</name>
    <dbReference type="NCBI Taxonomy" id="4432"/>
    <lineage>
        <taxon>Eukaryota</taxon>
        <taxon>Viridiplantae</taxon>
        <taxon>Streptophyta</taxon>
        <taxon>Embryophyta</taxon>
        <taxon>Tracheophyta</taxon>
        <taxon>Spermatophyta</taxon>
        <taxon>Magnoliopsida</taxon>
        <taxon>Proteales</taxon>
        <taxon>Nelumbonaceae</taxon>
        <taxon>Nelumbo</taxon>
    </lineage>
</organism>
<keyword evidence="1" id="KW-0812">Transmembrane</keyword>
<name>A0A822XIZ8_NELNU</name>
<evidence type="ECO:0000313" key="3">
    <source>
        <dbReference type="EMBL" id="DAD18966.1"/>
    </source>
</evidence>
<comment type="caution">
    <text evidence="3">The sequence shown here is derived from an EMBL/GenBank/DDBJ whole genome shotgun (WGS) entry which is preliminary data.</text>
</comment>
<feature type="transmembrane region" description="Helical" evidence="1">
    <location>
        <begin position="29"/>
        <end position="49"/>
    </location>
</feature>
<evidence type="ECO:0000256" key="1">
    <source>
        <dbReference type="SAM" id="Phobius"/>
    </source>
</evidence>
<dbReference type="Pfam" id="PF13966">
    <property type="entry name" value="zf-RVT"/>
    <property type="match status" value="1"/>
</dbReference>
<proteinExistence type="predicted"/>
<sequence length="127" mass="14383">MTEYGWVVKISNSLLVPFMKIGTREYPMSLIWCKCVPLKIAFFIWSVYFNKILTKDNLLSRGVGIDSSECVLCNRADESIDHLLLHCKFSYSIYHLSESVQFVCLQGLLPGAGGQLLERVASTRSDQ</sequence>